<evidence type="ECO:0000256" key="1">
    <source>
        <dbReference type="SAM" id="MobiDB-lite"/>
    </source>
</evidence>
<feature type="region of interest" description="Disordered" evidence="1">
    <location>
        <begin position="55"/>
        <end position="82"/>
    </location>
</feature>
<organism evidence="2 3">
    <name type="scientific">Puccinia sorghi</name>
    <dbReference type="NCBI Taxonomy" id="27349"/>
    <lineage>
        <taxon>Eukaryota</taxon>
        <taxon>Fungi</taxon>
        <taxon>Dikarya</taxon>
        <taxon>Basidiomycota</taxon>
        <taxon>Pucciniomycotina</taxon>
        <taxon>Pucciniomycetes</taxon>
        <taxon>Pucciniales</taxon>
        <taxon>Pucciniaceae</taxon>
        <taxon>Puccinia</taxon>
    </lineage>
</organism>
<evidence type="ECO:0000313" key="3">
    <source>
        <dbReference type="Proteomes" id="UP000037035"/>
    </source>
</evidence>
<accession>A0A0L6V492</accession>
<keyword evidence="3" id="KW-1185">Reference proteome</keyword>
<dbReference type="InterPro" id="IPR010530">
    <property type="entry name" value="B12D"/>
</dbReference>
<dbReference type="PANTHER" id="PTHR14256">
    <property type="entry name" value="NADH-UBIQUINONE OXIDOREDUCTASE MLRQ SUBUNIT"/>
    <property type="match status" value="1"/>
</dbReference>
<dbReference type="Pfam" id="PF06522">
    <property type="entry name" value="B12D"/>
    <property type="match status" value="1"/>
</dbReference>
<comment type="caution">
    <text evidence="2">The sequence shown here is derived from an EMBL/GenBank/DDBJ whole genome shotgun (WGS) entry which is preliminary data.</text>
</comment>
<sequence length="82" mass="9358">MSFRAAMKHWYDPAAIPICKRTPDLDVVIGTAMGGATWYLSRLARGPDIVWDRHNNPQPWNDVKQGSVNQEFPNGSYKRDKL</sequence>
<proteinExistence type="predicted"/>
<name>A0A0L6V492_9BASI</name>
<dbReference type="PANTHER" id="PTHR14256:SF1">
    <property type="entry name" value="GEO09626P1"/>
    <property type="match status" value="1"/>
</dbReference>
<protein>
    <recommendedName>
        <fullName evidence="4">NADH dehydrogenase (Ubiquinone) 1 alpha subcomplex 4</fullName>
    </recommendedName>
</protein>
<dbReference type="VEuPathDB" id="FungiDB:VP01_280g6"/>
<dbReference type="AlphaFoldDB" id="A0A0L6V492"/>
<dbReference type="Proteomes" id="UP000037035">
    <property type="component" value="Unassembled WGS sequence"/>
</dbReference>
<evidence type="ECO:0008006" key="4">
    <source>
        <dbReference type="Google" id="ProtNLM"/>
    </source>
</evidence>
<reference evidence="2 3" key="1">
    <citation type="submission" date="2015-08" db="EMBL/GenBank/DDBJ databases">
        <title>Next Generation Sequencing and Analysis of the Genome of Puccinia sorghi L Schw, the Causal Agent of Maize Common Rust.</title>
        <authorList>
            <person name="Rochi L."/>
            <person name="Burguener G."/>
            <person name="Darino M."/>
            <person name="Turjanski A."/>
            <person name="Kreff E."/>
            <person name="Dieguez M.J."/>
            <person name="Sacco F."/>
        </authorList>
    </citation>
    <scope>NUCLEOTIDE SEQUENCE [LARGE SCALE GENOMIC DNA]</scope>
    <source>
        <strain evidence="2 3">RO10H11247</strain>
    </source>
</reference>
<feature type="compositionally biased region" description="Polar residues" evidence="1">
    <location>
        <begin position="56"/>
        <end position="73"/>
    </location>
</feature>
<dbReference type="OrthoDB" id="5511684at2759"/>
<dbReference type="EMBL" id="LAVV01007735">
    <property type="protein sequence ID" value="KNZ54950.1"/>
    <property type="molecule type" value="Genomic_DNA"/>
</dbReference>
<dbReference type="STRING" id="27349.A0A0L6V492"/>
<gene>
    <name evidence="2" type="ORF">VP01_280g6</name>
</gene>
<evidence type="ECO:0000313" key="2">
    <source>
        <dbReference type="EMBL" id="KNZ54950.1"/>
    </source>
</evidence>